<dbReference type="InterPro" id="IPR000792">
    <property type="entry name" value="Tscrpt_reg_LuxR_C"/>
</dbReference>
<keyword evidence="4" id="KW-0812">Transmembrane</keyword>
<evidence type="ECO:0000313" key="7">
    <source>
        <dbReference type="Proteomes" id="UP000308978"/>
    </source>
</evidence>
<dbReference type="RefSeq" id="WP_136433405.1">
    <property type="nucleotide sequence ID" value="NZ_CAPIAG010000009.1"/>
</dbReference>
<dbReference type="InterPro" id="IPR016032">
    <property type="entry name" value="Sig_transdc_resp-reg_C-effctor"/>
</dbReference>
<keyword evidence="1" id="KW-0805">Transcription regulation</keyword>
<dbReference type="InterPro" id="IPR036388">
    <property type="entry name" value="WH-like_DNA-bd_sf"/>
</dbReference>
<dbReference type="Proteomes" id="UP000308978">
    <property type="component" value="Unassembled WGS sequence"/>
</dbReference>
<dbReference type="Gene3D" id="1.10.10.10">
    <property type="entry name" value="Winged helix-like DNA-binding domain superfamily/Winged helix DNA-binding domain"/>
    <property type="match status" value="1"/>
</dbReference>
<evidence type="ECO:0000256" key="4">
    <source>
        <dbReference type="SAM" id="Phobius"/>
    </source>
</evidence>
<dbReference type="PANTHER" id="PTHR44688">
    <property type="entry name" value="DNA-BINDING TRANSCRIPTIONAL ACTIVATOR DEVR_DOSR"/>
    <property type="match status" value="1"/>
</dbReference>
<evidence type="ECO:0000259" key="5">
    <source>
        <dbReference type="PROSITE" id="PS50043"/>
    </source>
</evidence>
<dbReference type="SMART" id="SM00421">
    <property type="entry name" value="HTH_LUXR"/>
    <property type="match status" value="1"/>
</dbReference>
<evidence type="ECO:0000256" key="2">
    <source>
        <dbReference type="ARBA" id="ARBA00023125"/>
    </source>
</evidence>
<dbReference type="EMBL" id="SSTJ01000003">
    <property type="protein sequence ID" value="THG37946.1"/>
    <property type="molecule type" value="Genomic_DNA"/>
</dbReference>
<feature type="transmembrane region" description="Helical" evidence="4">
    <location>
        <begin position="35"/>
        <end position="58"/>
    </location>
</feature>
<dbReference type="GO" id="GO:0003677">
    <property type="term" value="F:DNA binding"/>
    <property type="evidence" value="ECO:0007669"/>
    <property type="project" value="UniProtKB-KW"/>
</dbReference>
<protein>
    <submittedName>
        <fullName evidence="6">Helix-turn-helix transcriptional regulator</fullName>
    </submittedName>
</protein>
<dbReference type="Pfam" id="PF00196">
    <property type="entry name" value="GerE"/>
    <property type="match status" value="1"/>
</dbReference>
<dbReference type="CDD" id="cd06170">
    <property type="entry name" value="LuxR_C_like"/>
    <property type="match status" value="1"/>
</dbReference>
<keyword evidence="4" id="KW-0472">Membrane</keyword>
<feature type="transmembrane region" description="Helical" evidence="4">
    <location>
        <begin position="70"/>
        <end position="91"/>
    </location>
</feature>
<dbReference type="GO" id="GO:0006355">
    <property type="term" value="P:regulation of DNA-templated transcription"/>
    <property type="evidence" value="ECO:0007669"/>
    <property type="project" value="InterPro"/>
</dbReference>
<keyword evidence="3" id="KW-0804">Transcription</keyword>
<keyword evidence="2" id="KW-0238">DNA-binding</keyword>
<evidence type="ECO:0000256" key="1">
    <source>
        <dbReference type="ARBA" id="ARBA00023015"/>
    </source>
</evidence>
<name>A0A4S4G6Q0_9ACTN</name>
<dbReference type="PROSITE" id="PS50043">
    <property type="entry name" value="HTH_LUXR_2"/>
    <property type="match status" value="1"/>
</dbReference>
<dbReference type="AlphaFoldDB" id="A0A4S4G6Q0"/>
<proteinExistence type="predicted"/>
<sequence>MSRTTPVARATFTHLHTDLRGAPPRPASAPRSLPYLIGALAAFGAACALGGGACSIALGNPASTDALHLSLIAGALACAAGFIAIGIMLALRQRDLRRQEVHLASRAELIRRELDALGLTPRETTIAELILQHRSYDEIAVMCRLSPRTVQFHASNIFRKAYVTRRREFERIMLADENCPEPYERIARIRTTEADVGKQS</sequence>
<comment type="caution">
    <text evidence="6">The sequence shown here is derived from an EMBL/GenBank/DDBJ whole genome shotgun (WGS) entry which is preliminary data.</text>
</comment>
<dbReference type="PANTHER" id="PTHR44688:SF16">
    <property type="entry name" value="DNA-BINDING TRANSCRIPTIONAL ACTIVATOR DEVR_DOSR"/>
    <property type="match status" value="1"/>
</dbReference>
<evidence type="ECO:0000256" key="3">
    <source>
        <dbReference type="ARBA" id="ARBA00023163"/>
    </source>
</evidence>
<feature type="domain" description="HTH luxR-type" evidence="5">
    <location>
        <begin position="112"/>
        <end position="177"/>
    </location>
</feature>
<keyword evidence="4" id="KW-1133">Transmembrane helix</keyword>
<reference evidence="6 7" key="1">
    <citation type="submission" date="2019-04" db="EMBL/GenBank/DDBJ databases">
        <title>Microbes associate with the intestines of laboratory mice.</title>
        <authorList>
            <person name="Navarre W."/>
            <person name="Wong E."/>
            <person name="Huang K.C."/>
            <person name="Tropini C."/>
            <person name="Ng K."/>
            <person name="Yu B."/>
        </authorList>
    </citation>
    <scope>NUCLEOTIDE SEQUENCE [LARGE SCALE GENOMIC DNA]</scope>
    <source>
        <strain evidence="6 7">NM80_B27</strain>
    </source>
</reference>
<dbReference type="SUPFAM" id="SSF46894">
    <property type="entry name" value="C-terminal effector domain of the bipartite response regulators"/>
    <property type="match status" value="1"/>
</dbReference>
<organism evidence="6 7">
    <name type="scientific">Adlercreutzia caecimuris</name>
    <dbReference type="NCBI Taxonomy" id="671266"/>
    <lineage>
        <taxon>Bacteria</taxon>
        <taxon>Bacillati</taxon>
        <taxon>Actinomycetota</taxon>
        <taxon>Coriobacteriia</taxon>
        <taxon>Eggerthellales</taxon>
        <taxon>Eggerthellaceae</taxon>
        <taxon>Adlercreutzia</taxon>
    </lineage>
</organism>
<evidence type="ECO:0000313" key="6">
    <source>
        <dbReference type="EMBL" id="THG37946.1"/>
    </source>
</evidence>
<gene>
    <name evidence="6" type="ORF">E5986_03550</name>
</gene>
<accession>A0A4S4G6Q0</accession>